<comment type="similarity">
    <text evidence="2 14">Belongs to the cytochrome c oxidase subunit 3 family.</text>
</comment>
<evidence type="ECO:0000256" key="14">
    <source>
        <dbReference type="RuleBase" id="RU003376"/>
    </source>
</evidence>
<evidence type="ECO:0000256" key="4">
    <source>
        <dbReference type="ARBA" id="ARBA00014687"/>
    </source>
</evidence>
<proteinExistence type="inferred from homology"/>
<dbReference type="Proteomes" id="UP000199214">
    <property type="component" value="Unassembled WGS sequence"/>
</dbReference>
<evidence type="ECO:0000313" key="18">
    <source>
        <dbReference type="Proteomes" id="UP000199214"/>
    </source>
</evidence>
<evidence type="ECO:0000256" key="3">
    <source>
        <dbReference type="ARBA" id="ARBA00011700"/>
    </source>
</evidence>
<feature type="transmembrane region" description="Helical" evidence="15">
    <location>
        <begin position="138"/>
        <end position="164"/>
    </location>
</feature>
<dbReference type="InterPro" id="IPR000298">
    <property type="entry name" value="Cyt_c_oxidase-like_su3"/>
</dbReference>
<evidence type="ECO:0000256" key="6">
    <source>
        <dbReference type="ARBA" id="ARBA00022692"/>
    </source>
</evidence>
<keyword evidence="7 15" id="KW-1133">Transmembrane helix</keyword>
<dbReference type="InterPro" id="IPR013833">
    <property type="entry name" value="Cyt_c_oxidase_su3_a-hlx"/>
</dbReference>
<organism evidence="17 18">
    <name type="scientific">Sphingomonas palmae</name>
    <dbReference type="NCBI Taxonomy" id="1855283"/>
    <lineage>
        <taxon>Bacteria</taxon>
        <taxon>Pseudomonadati</taxon>
        <taxon>Pseudomonadota</taxon>
        <taxon>Alphaproteobacteria</taxon>
        <taxon>Sphingomonadales</taxon>
        <taxon>Sphingomonadaceae</taxon>
        <taxon>Sphingomonas</taxon>
    </lineage>
</organism>
<dbReference type="PANTHER" id="PTHR11403:SF2">
    <property type="entry name" value="CYTOCHROME BO(3) UBIQUINOL OXIDASE SUBUNIT 3"/>
    <property type="match status" value="1"/>
</dbReference>
<feature type="transmembrane region" description="Helical" evidence="15">
    <location>
        <begin position="101"/>
        <end position="118"/>
    </location>
</feature>
<sequence>MSEPSLQHAGINMGGTENRPDANAESGIFGFWIFLMSDAVIFALLFAIYGTALAATAGGPTPAREFKLDSALAETLLLLTSSLTIGLTVLAMKYDETRRAVLAWMGLTFVLGIAFLALEGHDLATMFADGAYPTRSAFLSAFFALVPLHGIHVLAGCVWMLVMAAQIGAYGFDARVRINVLRLSLFWHFLDVIWIAILSVVYLQAHLP</sequence>
<dbReference type="InterPro" id="IPR024791">
    <property type="entry name" value="Cyt_c/ubiquinol_Oxase_su3"/>
</dbReference>
<evidence type="ECO:0000256" key="8">
    <source>
        <dbReference type="ARBA" id="ARBA00023136"/>
    </source>
</evidence>
<keyword evidence="8 15" id="KW-0472">Membrane</keyword>
<dbReference type="STRING" id="1855283.SAMN05216382_2808"/>
<evidence type="ECO:0000256" key="1">
    <source>
        <dbReference type="ARBA" id="ARBA00004651"/>
    </source>
</evidence>
<name>A0A1H7TV54_9SPHN</name>
<evidence type="ECO:0000256" key="13">
    <source>
        <dbReference type="ARBA" id="ARBA00032717"/>
    </source>
</evidence>
<dbReference type="PANTHER" id="PTHR11403">
    <property type="entry name" value="CYTOCHROME C OXIDASE SUBUNIT III"/>
    <property type="match status" value="1"/>
</dbReference>
<comment type="subcellular location">
    <subcellularLocation>
        <location evidence="1 14">Cell membrane</location>
        <topology evidence="1 14">Multi-pass membrane protein</topology>
    </subcellularLocation>
</comment>
<dbReference type="GO" id="GO:0019646">
    <property type="term" value="P:aerobic electron transport chain"/>
    <property type="evidence" value="ECO:0007669"/>
    <property type="project" value="InterPro"/>
</dbReference>
<comment type="function">
    <text evidence="9">Cytochrome bo(3) ubiquinol terminal oxidase is the component of the aerobic respiratory chain of E.coli that predominates when cells are grown at high aeration. Has proton pump activity across the membrane in addition to electron transfer, pumping 2 protons/electron.</text>
</comment>
<dbReference type="SUPFAM" id="SSF81452">
    <property type="entry name" value="Cytochrome c oxidase subunit III-like"/>
    <property type="match status" value="1"/>
</dbReference>
<dbReference type="EMBL" id="FNZZ01000006">
    <property type="protein sequence ID" value="SEL87797.1"/>
    <property type="molecule type" value="Genomic_DNA"/>
</dbReference>
<feature type="transmembrane region" description="Helical" evidence="15">
    <location>
        <begin position="75"/>
        <end position="94"/>
    </location>
</feature>
<reference evidence="18" key="1">
    <citation type="submission" date="2016-10" db="EMBL/GenBank/DDBJ databases">
        <authorList>
            <person name="Varghese N."/>
            <person name="Submissions S."/>
        </authorList>
    </citation>
    <scope>NUCLEOTIDE SEQUENCE [LARGE SCALE GENOMIC DNA]</scope>
    <source>
        <strain evidence="18">JS21-1</strain>
    </source>
</reference>
<evidence type="ECO:0000259" key="16">
    <source>
        <dbReference type="PROSITE" id="PS50253"/>
    </source>
</evidence>
<evidence type="ECO:0000256" key="5">
    <source>
        <dbReference type="ARBA" id="ARBA00022475"/>
    </source>
</evidence>
<dbReference type="GO" id="GO:0004129">
    <property type="term" value="F:cytochrome-c oxidase activity"/>
    <property type="evidence" value="ECO:0007669"/>
    <property type="project" value="InterPro"/>
</dbReference>
<dbReference type="Pfam" id="PF00510">
    <property type="entry name" value="COX3"/>
    <property type="match status" value="1"/>
</dbReference>
<dbReference type="InterPro" id="IPR035973">
    <property type="entry name" value="Cyt_c_oxidase_su3-like_sf"/>
</dbReference>
<keyword evidence="6 14" id="KW-0812">Transmembrane</keyword>
<dbReference type="Gene3D" id="1.20.120.80">
    <property type="entry name" value="Cytochrome c oxidase, subunit III, four-helix bundle"/>
    <property type="match status" value="1"/>
</dbReference>
<evidence type="ECO:0000256" key="10">
    <source>
        <dbReference type="ARBA" id="ARBA00030072"/>
    </source>
</evidence>
<evidence type="ECO:0000256" key="7">
    <source>
        <dbReference type="ARBA" id="ARBA00022989"/>
    </source>
</evidence>
<evidence type="ECO:0000256" key="15">
    <source>
        <dbReference type="SAM" id="Phobius"/>
    </source>
</evidence>
<keyword evidence="5" id="KW-1003">Cell membrane</keyword>
<feature type="transmembrane region" description="Helical" evidence="15">
    <location>
        <begin position="185"/>
        <end position="205"/>
    </location>
</feature>
<gene>
    <name evidence="17" type="ORF">SAMN05216382_2808</name>
</gene>
<evidence type="ECO:0000256" key="2">
    <source>
        <dbReference type="ARBA" id="ARBA00010581"/>
    </source>
</evidence>
<dbReference type="OrthoDB" id="9810850at2"/>
<dbReference type="GO" id="GO:0005886">
    <property type="term" value="C:plasma membrane"/>
    <property type="evidence" value="ECO:0007669"/>
    <property type="project" value="UniProtKB-SubCell"/>
</dbReference>
<evidence type="ECO:0000256" key="11">
    <source>
        <dbReference type="ARBA" id="ARBA00031884"/>
    </source>
</evidence>
<dbReference type="PROSITE" id="PS50253">
    <property type="entry name" value="COX3"/>
    <property type="match status" value="1"/>
</dbReference>
<dbReference type="FunFam" id="1.20.120.80:FF:000001">
    <property type="entry name" value="Cytochrome (Ubi)quinol oxidase subunit III"/>
    <property type="match status" value="1"/>
</dbReference>
<keyword evidence="18" id="KW-1185">Reference proteome</keyword>
<evidence type="ECO:0000313" key="17">
    <source>
        <dbReference type="EMBL" id="SEL87797.1"/>
    </source>
</evidence>
<feature type="domain" description="Heme-copper oxidase subunit III family profile" evidence="16">
    <location>
        <begin position="1"/>
        <end position="206"/>
    </location>
</feature>
<accession>A0A1H7TV54</accession>
<protein>
    <recommendedName>
        <fullName evidence="4">Cytochrome bo(3) ubiquinol oxidase subunit 3</fullName>
    </recommendedName>
    <alternativeName>
        <fullName evidence="12">Cytochrome o ubiquinol oxidase subunit 3</fullName>
    </alternativeName>
    <alternativeName>
        <fullName evidence="10">Oxidase bo(3) subunit 3</fullName>
    </alternativeName>
    <alternativeName>
        <fullName evidence="13">Ubiquinol oxidase polypeptide III</fullName>
    </alternativeName>
    <alternativeName>
        <fullName evidence="11">Ubiquinol oxidase subunit 3</fullName>
    </alternativeName>
</protein>
<comment type="subunit">
    <text evidence="3">Heterooctamer of two A chains, two B chains, two C chains and two D chains.</text>
</comment>
<evidence type="ECO:0000256" key="12">
    <source>
        <dbReference type="ARBA" id="ARBA00032189"/>
    </source>
</evidence>
<dbReference type="RefSeq" id="WP_093007401.1">
    <property type="nucleotide sequence ID" value="NZ_FNZZ01000006.1"/>
</dbReference>
<evidence type="ECO:0000256" key="9">
    <source>
        <dbReference type="ARBA" id="ARBA00025694"/>
    </source>
</evidence>
<dbReference type="AlphaFoldDB" id="A0A1H7TV54"/>
<feature type="transmembrane region" description="Helical" evidence="15">
    <location>
        <begin position="29"/>
        <end position="55"/>
    </location>
</feature>